<name>G7KS37_MEDTR</name>
<reference evidence="3 5" key="2">
    <citation type="journal article" date="2014" name="BMC Genomics">
        <title>An improved genome release (version Mt4.0) for the model legume Medicago truncatula.</title>
        <authorList>
            <person name="Tang H."/>
            <person name="Krishnakumar V."/>
            <person name="Bidwell S."/>
            <person name="Rosen B."/>
            <person name="Chan A."/>
            <person name="Zhou S."/>
            <person name="Gentzbittel L."/>
            <person name="Childs K.L."/>
            <person name="Yandell M."/>
            <person name="Gundlach H."/>
            <person name="Mayer K.F."/>
            <person name="Schwartz D.C."/>
            <person name="Town C.D."/>
        </authorList>
    </citation>
    <scope>GENOME REANNOTATION</scope>
    <source>
        <strain evidence="4 5">cv. Jemalong A17</strain>
    </source>
</reference>
<dbReference type="PANTHER" id="PTHR46083">
    <property type="match status" value="1"/>
</dbReference>
<dbReference type="InterPro" id="IPR036291">
    <property type="entry name" value="NAD(P)-bd_dom_sf"/>
</dbReference>
<evidence type="ECO:0000313" key="3">
    <source>
        <dbReference type="EMBL" id="AES78650.1"/>
    </source>
</evidence>
<dbReference type="EnsemblPlants" id="AES78650">
    <property type="protein sequence ID" value="AES78650"/>
    <property type="gene ID" value="MTR_7g037650"/>
</dbReference>
<reference evidence="4" key="3">
    <citation type="submission" date="2015-04" db="UniProtKB">
        <authorList>
            <consortium name="EnsemblPlants"/>
        </authorList>
    </citation>
    <scope>IDENTIFICATION</scope>
    <source>
        <strain evidence="4">cv. Jemalong A17</strain>
    </source>
</reference>
<evidence type="ECO:0000313" key="5">
    <source>
        <dbReference type="Proteomes" id="UP000002051"/>
    </source>
</evidence>
<dbReference type="EMBL" id="CM001223">
    <property type="protein sequence ID" value="AES78650.1"/>
    <property type="molecule type" value="Genomic_DNA"/>
</dbReference>
<dbReference type="PANTHER" id="PTHR46083:SF3">
    <property type="entry name" value="UDP-GLYCOSYLTRANSFERASE SUPERFAMILY PROTEIN"/>
    <property type="match status" value="1"/>
</dbReference>
<evidence type="ECO:0000256" key="2">
    <source>
        <dbReference type="ARBA" id="ARBA00012588"/>
    </source>
</evidence>
<keyword evidence="5" id="KW-1185">Reference proteome</keyword>
<organism evidence="3 5">
    <name type="scientific">Medicago truncatula</name>
    <name type="common">Barrel medic</name>
    <name type="synonym">Medicago tribuloides</name>
    <dbReference type="NCBI Taxonomy" id="3880"/>
    <lineage>
        <taxon>Eukaryota</taxon>
        <taxon>Viridiplantae</taxon>
        <taxon>Streptophyta</taxon>
        <taxon>Embryophyta</taxon>
        <taxon>Tracheophyta</taxon>
        <taxon>Spermatophyta</taxon>
        <taxon>Magnoliopsida</taxon>
        <taxon>eudicotyledons</taxon>
        <taxon>Gunneridae</taxon>
        <taxon>Pentapetalae</taxon>
        <taxon>rosids</taxon>
        <taxon>fabids</taxon>
        <taxon>Fabales</taxon>
        <taxon>Fabaceae</taxon>
        <taxon>Papilionoideae</taxon>
        <taxon>50 kb inversion clade</taxon>
        <taxon>NPAAA clade</taxon>
        <taxon>Hologalegina</taxon>
        <taxon>IRL clade</taxon>
        <taxon>Trifolieae</taxon>
        <taxon>Medicago</taxon>
    </lineage>
</organism>
<sequence length="532" mass="59065">MPPKPPDVVHTSSLNLPFSFTTKGQIGDALAPMIARGMMLGTNQHVILHMLDIEPTLEALKGVKMELIDVDVAAAGYVDKSANIEMDKLSIAPYGFEKSTWDPSTDYFLPENFNAKNNNGKSVCKVALLQRLGLSEHSSTILVGCNFSEGKHNVQFIFMETSERPDLNQALESLHMEFEDVDDIKFVRSYDEALSHLLFAGSDIILCQSFHDPTDETPLKALRYGAVPIAVGSDSNTNYFSCLSKTDGSVNENKLLSYDVLLPSTVQIPSIRQHNLIVKVAQPPPPPKPPDLCCRGVAAMSFCSSSFYHSFHIHGCAGIQEKFHAYDRKNRVFQLNSIFETLTLKQYGPYCFQNHKLKYVFIVTGIDHKNMTFHAFGHQGIIVVISENIVGLMVCEQSVGIDGVDLKGVVVLFEEVFDQPHPLEGIKKPVDPRLGDNYPIDHVFKMAQLGKVCTNSDPQQPPNMSSATAALESDTRVLVFETSRMKRLRVNTISAGPLGSHAAKAIGFIDIMIDYSSFYMDQQYSREFNSPM</sequence>
<dbReference type="Gene3D" id="3.40.50.720">
    <property type="entry name" value="NAD(P)-binding Rossmann-like Domain"/>
    <property type="match status" value="1"/>
</dbReference>
<gene>
    <name evidence="3" type="ordered locus">MTR_7g037650</name>
</gene>
<dbReference type="STRING" id="3880.G7KS37"/>
<evidence type="ECO:0000256" key="1">
    <source>
        <dbReference type="ARBA" id="ARBA00001478"/>
    </source>
</evidence>
<dbReference type="SUPFAM" id="SSF53756">
    <property type="entry name" value="UDP-Glycosyltransferase/glycogen phosphorylase"/>
    <property type="match status" value="1"/>
</dbReference>
<proteinExistence type="predicted"/>
<accession>G7KS37</accession>
<reference evidence="3 5" key="1">
    <citation type="journal article" date="2011" name="Nature">
        <title>The Medicago genome provides insight into the evolution of rhizobial symbioses.</title>
        <authorList>
            <person name="Young N.D."/>
            <person name="Debelle F."/>
            <person name="Oldroyd G.E."/>
            <person name="Geurts R."/>
            <person name="Cannon S.B."/>
            <person name="Udvardi M.K."/>
            <person name="Benedito V.A."/>
            <person name="Mayer K.F."/>
            <person name="Gouzy J."/>
            <person name="Schoof H."/>
            <person name="Van de Peer Y."/>
            <person name="Proost S."/>
            <person name="Cook D.R."/>
            <person name="Meyers B.C."/>
            <person name="Spannagl M."/>
            <person name="Cheung F."/>
            <person name="De Mita S."/>
            <person name="Krishnakumar V."/>
            <person name="Gundlach H."/>
            <person name="Zhou S."/>
            <person name="Mudge J."/>
            <person name="Bharti A.K."/>
            <person name="Murray J.D."/>
            <person name="Naoumkina M.A."/>
            <person name="Rosen B."/>
            <person name="Silverstein K.A."/>
            <person name="Tang H."/>
            <person name="Rombauts S."/>
            <person name="Zhao P.X."/>
            <person name="Zhou P."/>
            <person name="Barbe V."/>
            <person name="Bardou P."/>
            <person name="Bechner M."/>
            <person name="Bellec A."/>
            <person name="Berger A."/>
            <person name="Berges H."/>
            <person name="Bidwell S."/>
            <person name="Bisseling T."/>
            <person name="Choisne N."/>
            <person name="Couloux A."/>
            <person name="Denny R."/>
            <person name="Deshpande S."/>
            <person name="Dai X."/>
            <person name="Doyle J.J."/>
            <person name="Dudez A.M."/>
            <person name="Farmer A.D."/>
            <person name="Fouteau S."/>
            <person name="Franken C."/>
            <person name="Gibelin C."/>
            <person name="Gish J."/>
            <person name="Goldstein S."/>
            <person name="Gonzalez A.J."/>
            <person name="Green P.J."/>
            <person name="Hallab A."/>
            <person name="Hartog M."/>
            <person name="Hua A."/>
            <person name="Humphray S.J."/>
            <person name="Jeong D.H."/>
            <person name="Jing Y."/>
            <person name="Jocker A."/>
            <person name="Kenton S.M."/>
            <person name="Kim D.J."/>
            <person name="Klee K."/>
            <person name="Lai H."/>
            <person name="Lang C."/>
            <person name="Lin S."/>
            <person name="Macmil S.L."/>
            <person name="Magdelenat G."/>
            <person name="Matthews L."/>
            <person name="McCorrison J."/>
            <person name="Monaghan E.L."/>
            <person name="Mun J.H."/>
            <person name="Najar F.Z."/>
            <person name="Nicholson C."/>
            <person name="Noirot C."/>
            <person name="O'Bleness M."/>
            <person name="Paule C.R."/>
            <person name="Poulain J."/>
            <person name="Prion F."/>
            <person name="Qin B."/>
            <person name="Qu C."/>
            <person name="Retzel E.F."/>
            <person name="Riddle C."/>
            <person name="Sallet E."/>
            <person name="Samain S."/>
            <person name="Samson N."/>
            <person name="Sanders I."/>
            <person name="Saurat O."/>
            <person name="Scarpelli C."/>
            <person name="Schiex T."/>
            <person name="Segurens B."/>
            <person name="Severin A.J."/>
            <person name="Sherrier D.J."/>
            <person name="Shi R."/>
            <person name="Sims S."/>
            <person name="Singer S.R."/>
            <person name="Sinharoy S."/>
            <person name="Sterck L."/>
            <person name="Viollet A."/>
            <person name="Wang B.B."/>
            <person name="Wang K."/>
            <person name="Wang M."/>
            <person name="Wang X."/>
            <person name="Warfsmann J."/>
            <person name="Weissenbach J."/>
            <person name="White D.D."/>
            <person name="White J.D."/>
            <person name="Wiley G.B."/>
            <person name="Wincker P."/>
            <person name="Xing Y."/>
            <person name="Yang L."/>
            <person name="Yao Z."/>
            <person name="Ying F."/>
            <person name="Zhai J."/>
            <person name="Zhou L."/>
            <person name="Zuber A."/>
            <person name="Denarie J."/>
            <person name="Dixon R.A."/>
            <person name="May G.D."/>
            <person name="Schwartz D.C."/>
            <person name="Rogers J."/>
            <person name="Quetier F."/>
            <person name="Town C.D."/>
            <person name="Roe B.A."/>
        </authorList>
    </citation>
    <scope>NUCLEOTIDE SEQUENCE [LARGE SCALE GENOMIC DNA]</scope>
    <source>
        <strain evidence="3">A17</strain>
        <strain evidence="4 5">cv. Jemalong A17</strain>
    </source>
</reference>
<dbReference type="PaxDb" id="3880-AES78650"/>
<dbReference type="AlphaFoldDB" id="G7KS37"/>
<dbReference type="eggNOG" id="KOG0725">
    <property type="taxonomic scope" value="Eukaryota"/>
</dbReference>
<dbReference type="GO" id="GO:0009011">
    <property type="term" value="F:alpha-1,4-glucan glucosyltransferase (ADP-glucose donor) activity"/>
    <property type="evidence" value="ECO:0007669"/>
    <property type="project" value="UniProtKB-EC"/>
</dbReference>
<protein>
    <recommendedName>
        <fullName evidence="2">starch synthase</fullName>
        <ecNumber evidence="2">2.4.1.21</ecNumber>
    </recommendedName>
</protein>
<dbReference type="EC" id="2.4.1.21" evidence="2"/>
<dbReference type="Gene3D" id="3.40.50.2000">
    <property type="entry name" value="Glycogen Phosphorylase B"/>
    <property type="match status" value="1"/>
</dbReference>
<dbReference type="SUPFAM" id="SSF51735">
    <property type="entry name" value="NAD(P)-binding Rossmann-fold domains"/>
    <property type="match status" value="1"/>
</dbReference>
<comment type="catalytic activity">
    <reaction evidence="1">
        <text>[(1-&gt;4)-alpha-D-glucosyl](n) + ADP-alpha-D-glucose = [(1-&gt;4)-alpha-D-glucosyl](n+1) + ADP + H(+)</text>
        <dbReference type="Rhea" id="RHEA:18189"/>
        <dbReference type="Rhea" id="RHEA-COMP:9584"/>
        <dbReference type="Rhea" id="RHEA-COMP:9587"/>
        <dbReference type="ChEBI" id="CHEBI:15378"/>
        <dbReference type="ChEBI" id="CHEBI:15444"/>
        <dbReference type="ChEBI" id="CHEBI:57498"/>
        <dbReference type="ChEBI" id="CHEBI:456216"/>
        <dbReference type="EC" id="2.4.1.21"/>
    </reaction>
</comment>
<dbReference type="eggNOG" id="KOG1496">
    <property type="taxonomic scope" value="Eukaryota"/>
</dbReference>
<dbReference type="Proteomes" id="UP000002051">
    <property type="component" value="Unassembled WGS sequence"/>
</dbReference>
<evidence type="ECO:0000313" key="4">
    <source>
        <dbReference type="EnsemblPlants" id="AES78650"/>
    </source>
</evidence>
<dbReference type="HOGENOM" id="CLU_512296_0_0_1"/>